<evidence type="ECO:0000313" key="3">
    <source>
        <dbReference type="Proteomes" id="UP000038055"/>
    </source>
</evidence>
<name>A0A0B7HCG1_9FLAO</name>
<dbReference type="eggNOG" id="ENOG5032Z8C">
    <property type="taxonomic scope" value="Bacteria"/>
</dbReference>
<accession>A0A0B7HCG1</accession>
<feature type="chain" id="PRO_5002115925" description="Outer membrane protein beta-barrel domain-containing protein" evidence="1">
    <location>
        <begin position="21"/>
        <end position="275"/>
    </location>
</feature>
<gene>
    <name evidence="2" type="ORF">CCYN2B_40092</name>
</gene>
<organism evidence="2 3">
    <name type="scientific">Capnocytophaga cynodegmi</name>
    <dbReference type="NCBI Taxonomy" id="28189"/>
    <lineage>
        <taxon>Bacteria</taxon>
        <taxon>Pseudomonadati</taxon>
        <taxon>Bacteroidota</taxon>
        <taxon>Flavobacteriia</taxon>
        <taxon>Flavobacteriales</taxon>
        <taxon>Flavobacteriaceae</taxon>
        <taxon>Capnocytophaga</taxon>
    </lineage>
</organism>
<dbReference type="Proteomes" id="UP000038055">
    <property type="component" value="Unassembled WGS sequence"/>
</dbReference>
<dbReference type="EMBL" id="CDOD01000034">
    <property type="protein sequence ID" value="CEN37401.1"/>
    <property type="molecule type" value="Genomic_DNA"/>
</dbReference>
<sequence length="275" mass="31549">MKFVYIILFSMLTFSISAQSKIEEAKENLSKELPIQGRAASNSDGSYTSSSDSYSFGREMFAGILLDLTVFLAYYIAFETPLEQQGRMYNAMLNHYPFYAGAKGDYKYTKSGDYVFWRLEGSNYYFSEKGRFFMNDLNLRIRLGSRFAIKAEYLHFWEKLLISKNSKLDIFTLTGQYFRVRTPIVSLHWGLGASYIGNGINQFGFATELGNEIFIKPFSLYTDLKYSSFRNSDVYHFSIGPKFYFRNYNIGVKYQYVNLAGSKASGISFGVGAIF</sequence>
<proteinExistence type="predicted"/>
<feature type="signal peptide" evidence="1">
    <location>
        <begin position="1"/>
        <end position="20"/>
    </location>
</feature>
<keyword evidence="3" id="KW-1185">Reference proteome</keyword>
<reference evidence="3" key="1">
    <citation type="submission" date="2015-01" db="EMBL/GenBank/DDBJ databases">
        <authorList>
            <person name="MANFREDI Pablo"/>
        </authorList>
    </citation>
    <scope>NUCLEOTIDE SEQUENCE [LARGE SCALE GENOMIC DNA]</scope>
    <source>
        <strain evidence="3">Ccyn2B</strain>
    </source>
</reference>
<evidence type="ECO:0000313" key="2">
    <source>
        <dbReference type="EMBL" id="CEN37401.1"/>
    </source>
</evidence>
<evidence type="ECO:0008006" key="4">
    <source>
        <dbReference type="Google" id="ProtNLM"/>
    </source>
</evidence>
<keyword evidence="1" id="KW-0732">Signal</keyword>
<evidence type="ECO:0000256" key="1">
    <source>
        <dbReference type="SAM" id="SignalP"/>
    </source>
</evidence>
<dbReference type="RefSeq" id="WP_041993115.1">
    <property type="nucleotide sequence ID" value="NZ_CDOD01000034.1"/>
</dbReference>
<protein>
    <recommendedName>
        <fullName evidence="4">Outer membrane protein beta-barrel domain-containing protein</fullName>
    </recommendedName>
</protein>
<dbReference type="AlphaFoldDB" id="A0A0B7HCG1"/>